<dbReference type="GO" id="GO:0019634">
    <property type="term" value="P:organic phosphonate metabolic process"/>
    <property type="evidence" value="ECO:0007669"/>
    <property type="project" value="InterPro"/>
</dbReference>
<dbReference type="Proteomes" id="UP000220836">
    <property type="component" value="Unassembled WGS sequence"/>
</dbReference>
<dbReference type="InterPro" id="IPR008772">
    <property type="entry name" value="Phosphonate_metab_PhnH"/>
</dbReference>
<evidence type="ECO:0000313" key="2">
    <source>
        <dbReference type="Proteomes" id="UP000220836"/>
    </source>
</evidence>
<name>A0A238L0J2_9RHOB</name>
<dbReference type="SUPFAM" id="SSF159709">
    <property type="entry name" value="PhnH-like"/>
    <property type="match status" value="1"/>
</dbReference>
<dbReference type="RefSeq" id="WP_097806257.1">
    <property type="nucleotide sequence ID" value="NZ_CBDIHF020000002.1"/>
</dbReference>
<dbReference type="GO" id="GO:0061693">
    <property type="term" value="F:alpha-D-ribose 1-methylphosphonate 5-triphosphate synthase activity"/>
    <property type="evidence" value="ECO:0007669"/>
    <property type="project" value="UniProtKB-EC"/>
</dbReference>
<dbReference type="Pfam" id="PF05845">
    <property type="entry name" value="PhnH"/>
    <property type="match status" value="1"/>
</dbReference>
<gene>
    <name evidence="1" type="primary">phnH_1</name>
    <name evidence="1" type="ORF">PEV8663_03819</name>
</gene>
<dbReference type="EC" id="2.7.8.37" evidence="1"/>
<accession>A0A238L0J2</accession>
<dbReference type="EMBL" id="FXYH01000017">
    <property type="protein sequence ID" value="SMX48341.1"/>
    <property type="molecule type" value="Genomic_DNA"/>
</dbReference>
<dbReference type="Gene3D" id="3.40.50.11310">
    <property type="entry name" value="Bacterial phosphonate metabolism protein PhnH"/>
    <property type="match status" value="1"/>
</dbReference>
<organism evidence="1 2">
    <name type="scientific">Pelagimonas varians</name>
    <dbReference type="NCBI Taxonomy" id="696760"/>
    <lineage>
        <taxon>Bacteria</taxon>
        <taxon>Pseudomonadati</taxon>
        <taxon>Pseudomonadota</taxon>
        <taxon>Alphaproteobacteria</taxon>
        <taxon>Rhodobacterales</taxon>
        <taxon>Roseobacteraceae</taxon>
        <taxon>Pelagimonas</taxon>
    </lineage>
</organism>
<protein>
    <submittedName>
        <fullName evidence="1">Alpha-D-ribose 1-methylphosphonate 5-triphosphate synthase subunit PhnH</fullName>
        <ecNumber evidence="1">2.7.8.37</ecNumber>
    </submittedName>
</protein>
<dbReference type="NCBIfam" id="TIGR03292">
    <property type="entry name" value="PhnH_redo"/>
    <property type="match status" value="1"/>
</dbReference>
<keyword evidence="1" id="KW-0808">Transferase</keyword>
<dbReference type="OrthoDB" id="7947094at2"/>
<dbReference type="InterPro" id="IPR038058">
    <property type="entry name" value="PhnH-like_sp"/>
</dbReference>
<reference evidence="1 2" key="1">
    <citation type="submission" date="2017-05" db="EMBL/GenBank/DDBJ databases">
        <authorList>
            <person name="Song R."/>
            <person name="Chenine A.L."/>
            <person name="Ruprecht R.M."/>
        </authorList>
    </citation>
    <scope>NUCLEOTIDE SEQUENCE [LARGE SCALE GENOMIC DNA]</scope>
    <source>
        <strain evidence="1 2">CECT 8663</strain>
    </source>
</reference>
<evidence type="ECO:0000313" key="1">
    <source>
        <dbReference type="EMBL" id="SMX48341.1"/>
    </source>
</evidence>
<dbReference type="AlphaFoldDB" id="A0A238L0J2"/>
<keyword evidence="2" id="KW-1185">Reference proteome</keyword>
<proteinExistence type="predicted"/>
<sequence length="178" mass="19090">MTTHPVPSDFETRTNATYDALMWALSRPGLIRHMPETGQAGVIEALLDRECKAHCADPALASSVARTGAALVASDHADHLFFDSLPDADTLEQINLGSDLYPEIGATLVCNAVLGQGVHLRLSGPGCNGPVDVQVAGLPDGFWQNRARLMRYPMGFEVFLIDGAQVLGLPRSCHVEVL</sequence>